<keyword evidence="2" id="KW-1185">Reference proteome</keyword>
<evidence type="ECO:0008006" key="3">
    <source>
        <dbReference type="Google" id="ProtNLM"/>
    </source>
</evidence>
<name>A0A1G6U939_9PSEU</name>
<dbReference type="EMBL" id="FMZZ01000010">
    <property type="protein sequence ID" value="SDD37065.1"/>
    <property type="molecule type" value="Genomic_DNA"/>
</dbReference>
<protein>
    <recommendedName>
        <fullName evidence="3">Proteins of 100 residues with WXG</fullName>
    </recommendedName>
</protein>
<evidence type="ECO:0000313" key="1">
    <source>
        <dbReference type="EMBL" id="SDD37065.1"/>
    </source>
</evidence>
<proteinExistence type="predicted"/>
<organism evidence="1 2">
    <name type="scientific">Actinokineospora iranica</name>
    <dbReference type="NCBI Taxonomy" id="1271860"/>
    <lineage>
        <taxon>Bacteria</taxon>
        <taxon>Bacillati</taxon>
        <taxon>Actinomycetota</taxon>
        <taxon>Actinomycetes</taxon>
        <taxon>Pseudonocardiales</taxon>
        <taxon>Pseudonocardiaceae</taxon>
        <taxon>Actinokineospora</taxon>
    </lineage>
</organism>
<evidence type="ECO:0000313" key="2">
    <source>
        <dbReference type="Proteomes" id="UP000199501"/>
    </source>
</evidence>
<accession>A0A1G6U939</accession>
<sequence>MTTAYSPASYGEWQDITPIQPAEITSEKKSLADEVQGKHPALDTVDFVWTNIIGPMIGKPESLYDLLFKPIAGDFNRIRANGTAFEDAGKMYWDIAGNLGKNAATLTTEHWTGDAATSFNNFVQVVATGALYIAKTCCDWLKKGFDKLADVSIQIANTCANLLNTVIEKLVKLAAKVIPGFGTLWSIAEWVISGFEDFPYISDAEAIVEGIQSIITLFENLESLVQSANAYWDAFKSVTEAVGQIPDINNTHDAVDTGKQISQSISDMKAAREAIDQKTGEITKQLSDMDSKAPPK</sequence>
<gene>
    <name evidence="1" type="ORF">SAMN05216174_110137</name>
</gene>
<dbReference type="RefSeq" id="WP_091453467.1">
    <property type="nucleotide sequence ID" value="NZ_FMZZ01000010.1"/>
</dbReference>
<dbReference type="AlphaFoldDB" id="A0A1G6U939"/>
<dbReference type="Proteomes" id="UP000199501">
    <property type="component" value="Unassembled WGS sequence"/>
</dbReference>
<dbReference type="STRING" id="1271860.SAMN05216174_110137"/>
<reference evidence="2" key="1">
    <citation type="submission" date="2016-10" db="EMBL/GenBank/DDBJ databases">
        <authorList>
            <person name="Varghese N."/>
            <person name="Submissions S."/>
        </authorList>
    </citation>
    <scope>NUCLEOTIDE SEQUENCE [LARGE SCALE GENOMIC DNA]</scope>
    <source>
        <strain evidence="2">IBRC-M 10403</strain>
    </source>
</reference>
<dbReference type="OrthoDB" id="5125341at2"/>